<accession>E6PCM1</accession>
<comment type="caution">
    <text evidence="1">The sequence shown here is derived from an EMBL/GenBank/DDBJ whole genome shotgun (WGS) entry which is preliminary data.</text>
</comment>
<dbReference type="EMBL" id="CABL01000001">
    <property type="protein sequence ID" value="CBH74205.1"/>
    <property type="molecule type" value="Genomic_DNA"/>
</dbReference>
<organism evidence="1">
    <name type="scientific">mine drainage metagenome</name>
    <dbReference type="NCBI Taxonomy" id="410659"/>
    <lineage>
        <taxon>unclassified sequences</taxon>
        <taxon>metagenomes</taxon>
        <taxon>ecological metagenomes</taxon>
    </lineage>
</organism>
<name>E6PCM1_9ZZZZ</name>
<reference evidence="1" key="1">
    <citation type="submission" date="2009-10" db="EMBL/GenBank/DDBJ databases">
        <title>Diversity of trophic interactions inside an arsenic-rich microbial ecosystem.</title>
        <authorList>
            <person name="Bertin P.N."/>
            <person name="Heinrich-Salmeron A."/>
            <person name="Pelletier E."/>
            <person name="Goulhen-Chollet F."/>
            <person name="Arsene-Ploetze F."/>
            <person name="Gallien S."/>
            <person name="Calteau A."/>
            <person name="Vallenet D."/>
            <person name="Casiot C."/>
            <person name="Chane-Woon-Ming B."/>
            <person name="Giloteaux L."/>
            <person name="Barakat M."/>
            <person name="Bonnefoy V."/>
            <person name="Bruneel O."/>
            <person name="Chandler M."/>
            <person name="Cleiss J."/>
            <person name="Duran R."/>
            <person name="Elbaz-Poulichet F."/>
            <person name="Fonknechten N."/>
            <person name="Lauga B."/>
            <person name="Mornico D."/>
            <person name="Ortet P."/>
            <person name="Schaeffer C."/>
            <person name="Siguier P."/>
            <person name="Alexander Thil Smith A."/>
            <person name="Van Dorsselaer A."/>
            <person name="Weissenbach J."/>
            <person name="Medigue C."/>
            <person name="Le Paslier D."/>
        </authorList>
    </citation>
    <scope>NUCLEOTIDE SEQUENCE</scope>
</reference>
<dbReference type="AlphaFoldDB" id="E6PCM1"/>
<evidence type="ECO:0000313" key="1">
    <source>
        <dbReference type="EMBL" id="CBH74205.1"/>
    </source>
</evidence>
<gene>
    <name evidence="1" type="ORF">CARN1_2092</name>
</gene>
<proteinExistence type="predicted"/>
<sequence>MKRFSVTFFLTILRYPTHAALRLDEIRCSGRVHSSEVATGDDAPSGVDSVGNLGAAVDSAFRIAAKRVVRKIIGAGISTTASQPNSLPSPTTNIAPSAGTHSYLVLPFGQPGIADPRASDISNAFIKRLKRLGFTVTLAPRTDDLRVIARAARLCASDAVNDIVVPTIRVEQSEDTGSSFASLRLSLVGCRGTIRRQAEAHARIGSALIVNFGAKAVAVAERSMKPAIAQLFPNSPSTIPTGSTP</sequence>
<protein>
    <submittedName>
        <fullName evidence="1">Uncharacterized protein</fullName>
    </submittedName>
</protein>